<dbReference type="GO" id="GO:0003887">
    <property type="term" value="F:DNA-directed DNA polymerase activity"/>
    <property type="evidence" value="ECO:0007669"/>
    <property type="project" value="UniProtKB-UniRule"/>
</dbReference>
<dbReference type="GO" id="GO:0006260">
    <property type="term" value="P:DNA replication"/>
    <property type="evidence" value="ECO:0007669"/>
    <property type="project" value="UniProtKB-KW"/>
</dbReference>
<organism evidence="16 17">
    <name type="scientific">Azospirillum brasilense</name>
    <dbReference type="NCBI Taxonomy" id="192"/>
    <lineage>
        <taxon>Bacteria</taxon>
        <taxon>Pseudomonadati</taxon>
        <taxon>Pseudomonadota</taxon>
        <taxon>Alphaproteobacteria</taxon>
        <taxon>Rhodospirillales</taxon>
        <taxon>Azospirillaceae</taxon>
        <taxon>Azospirillum</taxon>
    </lineage>
</organism>
<dbReference type="CDD" id="cd07434">
    <property type="entry name" value="PHP_PolIIIA_DnaE2"/>
    <property type="match status" value="1"/>
</dbReference>
<accession>A0A560CNQ3</accession>
<dbReference type="AlphaFoldDB" id="A0A560CNQ3"/>
<evidence type="ECO:0000313" key="16">
    <source>
        <dbReference type="EMBL" id="TWA86465.1"/>
    </source>
</evidence>
<name>A0A560CNQ3_AZOBR</name>
<gene>
    <name evidence="13" type="primary">dnaE2</name>
    <name evidence="16" type="ORF">FBZ83_102256</name>
</gene>
<dbReference type="InterPro" id="IPR029460">
    <property type="entry name" value="DNAPol_HHH"/>
</dbReference>
<evidence type="ECO:0000256" key="8">
    <source>
        <dbReference type="ARBA" id="ARBA00022705"/>
    </source>
</evidence>
<feature type="region of interest" description="Disordered" evidence="14">
    <location>
        <begin position="784"/>
        <end position="836"/>
    </location>
</feature>
<dbReference type="CDD" id="cd04485">
    <property type="entry name" value="DnaE_OBF"/>
    <property type="match status" value="1"/>
</dbReference>
<comment type="subcellular location">
    <subcellularLocation>
        <location evidence="1 13">Cytoplasm</location>
    </subcellularLocation>
</comment>
<dbReference type="InterPro" id="IPR023073">
    <property type="entry name" value="DnaE2"/>
</dbReference>
<dbReference type="GO" id="GO:0003676">
    <property type="term" value="F:nucleic acid binding"/>
    <property type="evidence" value="ECO:0007669"/>
    <property type="project" value="InterPro"/>
</dbReference>
<keyword evidence="8 13" id="KW-0235">DNA replication</keyword>
<protein>
    <recommendedName>
        <fullName evidence="4 13">Error-prone DNA polymerase</fullName>
        <ecNumber evidence="3 13">2.7.7.7</ecNumber>
    </recommendedName>
</protein>
<comment type="catalytic activity">
    <reaction evidence="12 13">
        <text>DNA(n) + a 2'-deoxyribonucleoside 5'-triphosphate = DNA(n+1) + diphosphate</text>
        <dbReference type="Rhea" id="RHEA:22508"/>
        <dbReference type="Rhea" id="RHEA-COMP:17339"/>
        <dbReference type="Rhea" id="RHEA-COMP:17340"/>
        <dbReference type="ChEBI" id="CHEBI:33019"/>
        <dbReference type="ChEBI" id="CHEBI:61560"/>
        <dbReference type="ChEBI" id="CHEBI:173112"/>
        <dbReference type="EC" id="2.7.7.7"/>
    </reaction>
</comment>
<dbReference type="InterPro" id="IPR003141">
    <property type="entry name" value="Pol/His_phosphatase_N"/>
</dbReference>
<evidence type="ECO:0000256" key="11">
    <source>
        <dbReference type="ARBA" id="ARBA00023204"/>
    </source>
</evidence>
<dbReference type="EC" id="2.7.7.7" evidence="3 13"/>
<evidence type="ECO:0000256" key="7">
    <source>
        <dbReference type="ARBA" id="ARBA00022695"/>
    </source>
</evidence>
<keyword evidence="11 13" id="KW-0234">DNA repair</keyword>
<dbReference type="Gene3D" id="3.20.20.140">
    <property type="entry name" value="Metal-dependent hydrolases"/>
    <property type="match status" value="1"/>
</dbReference>
<dbReference type="SMART" id="SM00481">
    <property type="entry name" value="POLIIIAc"/>
    <property type="match status" value="1"/>
</dbReference>
<evidence type="ECO:0000256" key="1">
    <source>
        <dbReference type="ARBA" id="ARBA00004496"/>
    </source>
</evidence>
<evidence type="ECO:0000256" key="4">
    <source>
        <dbReference type="ARBA" id="ARBA00017273"/>
    </source>
</evidence>
<evidence type="ECO:0000313" key="17">
    <source>
        <dbReference type="Proteomes" id="UP000318529"/>
    </source>
</evidence>
<dbReference type="GO" id="GO:0005737">
    <property type="term" value="C:cytoplasm"/>
    <property type="evidence" value="ECO:0007669"/>
    <property type="project" value="UniProtKB-SubCell"/>
</dbReference>
<evidence type="ECO:0000256" key="9">
    <source>
        <dbReference type="ARBA" id="ARBA00022763"/>
    </source>
</evidence>
<dbReference type="RefSeq" id="WP_145681381.1">
    <property type="nucleotide sequence ID" value="NZ_VITH01000002.1"/>
</dbReference>
<dbReference type="InterPro" id="IPR004013">
    <property type="entry name" value="PHP_dom"/>
</dbReference>
<evidence type="ECO:0000256" key="13">
    <source>
        <dbReference type="HAMAP-Rule" id="MF_01902"/>
    </source>
</evidence>
<dbReference type="PANTHER" id="PTHR32294:SF4">
    <property type="entry name" value="ERROR-PRONE DNA POLYMERASE"/>
    <property type="match status" value="1"/>
</dbReference>
<keyword evidence="9 13" id="KW-0227">DNA damage</keyword>
<keyword evidence="6 13" id="KW-0808">Transferase</keyword>
<comment type="caution">
    <text evidence="16">The sequence shown here is derived from an EMBL/GenBank/DDBJ whole genome shotgun (WGS) entry which is preliminary data.</text>
</comment>
<comment type="similarity">
    <text evidence="2 13">Belongs to the DNA polymerase type-C family. DnaE2 subfamily.</text>
</comment>
<dbReference type="Pfam" id="PF14579">
    <property type="entry name" value="HHH_6"/>
    <property type="match status" value="1"/>
</dbReference>
<dbReference type="Pfam" id="PF17657">
    <property type="entry name" value="DNA_pol3_finger"/>
    <property type="match status" value="1"/>
</dbReference>
<evidence type="ECO:0000256" key="2">
    <source>
        <dbReference type="ARBA" id="ARBA00007391"/>
    </source>
</evidence>
<dbReference type="InterPro" id="IPR016195">
    <property type="entry name" value="Pol/histidinol_Pase-like"/>
</dbReference>
<dbReference type="Proteomes" id="UP000318529">
    <property type="component" value="Unassembled WGS sequence"/>
</dbReference>
<evidence type="ECO:0000256" key="14">
    <source>
        <dbReference type="SAM" id="MobiDB-lite"/>
    </source>
</evidence>
<reference evidence="16 17" key="1">
    <citation type="submission" date="2019-06" db="EMBL/GenBank/DDBJ databases">
        <title>Genomic Encyclopedia of Type Strains, Phase IV (KMG-V): Genome sequencing to study the core and pangenomes of soil and plant-associated prokaryotes.</title>
        <authorList>
            <person name="Whitman W."/>
        </authorList>
    </citation>
    <scope>NUCLEOTIDE SEQUENCE [LARGE SCALE GENOMIC DNA]</scope>
    <source>
        <strain evidence="16 17">BR 11650</strain>
    </source>
</reference>
<dbReference type="PANTHER" id="PTHR32294">
    <property type="entry name" value="DNA POLYMERASE III SUBUNIT ALPHA"/>
    <property type="match status" value="1"/>
</dbReference>
<keyword evidence="5 13" id="KW-0963">Cytoplasm</keyword>
<dbReference type="Pfam" id="PF07733">
    <property type="entry name" value="DNA_pol3_alpha"/>
    <property type="match status" value="1"/>
</dbReference>
<dbReference type="GO" id="GO:0006281">
    <property type="term" value="P:DNA repair"/>
    <property type="evidence" value="ECO:0007669"/>
    <property type="project" value="UniProtKB-UniRule"/>
</dbReference>
<keyword evidence="10 13" id="KW-0239">DNA-directed DNA polymerase</keyword>
<dbReference type="Pfam" id="PF01336">
    <property type="entry name" value="tRNA_anti-codon"/>
    <property type="match status" value="1"/>
</dbReference>
<dbReference type="InterPro" id="IPR004805">
    <property type="entry name" value="DnaE2/DnaE/PolC"/>
</dbReference>
<dbReference type="NCBIfam" id="TIGR00594">
    <property type="entry name" value="polc"/>
    <property type="match status" value="1"/>
</dbReference>
<feature type="domain" description="Polymerase/histidinol phosphatase N-terminal" evidence="15">
    <location>
        <begin position="5"/>
        <end position="72"/>
    </location>
</feature>
<comment type="function">
    <text evidence="13">DNA polymerase involved in damage-induced mutagenesis and translesion synthesis (TLS). It is not the major replicative DNA polymerase.</text>
</comment>
<evidence type="ECO:0000256" key="10">
    <source>
        <dbReference type="ARBA" id="ARBA00022932"/>
    </source>
</evidence>
<evidence type="ECO:0000256" key="12">
    <source>
        <dbReference type="ARBA" id="ARBA00049244"/>
    </source>
</evidence>
<dbReference type="EMBL" id="VITH01000002">
    <property type="protein sequence ID" value="TWA86465.1"/>
    <property type="molecule type" value="Genomic_DNA"/>
</dbReference>
<dbReference type="GO" id="GO:0008408">
    <property type="term" value="F:3'-5' exonuclease activity"/>
    <property type="evidence" value="ECO:0007669"/>
    <property type="project" value="InterPro"/>
</dbReference>
<evidence type="ECO:0000256" key="5">
    <source>
        <dbReference type="ARBA" id="ARBA00022490"/>
    </source>
</evidence>
<dbReference type="HAMAP" id="MF_01902">
    <property type="entry name" value="DNApol_error_prone"/>
    <property type="match status" value="1"/>
</dbReference>
<evidence type="ECO:0000256" key="3">
    <source>
        <dbReference type="ARBA" id="ARBA00012417"/>
    </source>
</evidence>
<evidence type="ECO:0000256" key="6">
    <source>
        <dbReference type="ARBA" id="ARBA00022679"/>
    </source>
</evidence>
<dbReference type="InterPro" id="IPR011708">
    <property type="entry name" value="DNA_pol3_alpha_NTPase_dom"/>
</dbReference>
<dbReference type="Pfam" id="PF02811">
    <property type="entry name" value="PHP"/>
    <property type="match status" value="1"/>
</dbReference>
<evidence type="ECO:0000259" key="15">
    <source>
        <dbReference type="SMART" id="SM00481"/>
    </source>
</evidence>
<dbReference type="InterPro" id="IPR004365">
    <property type="entry name" value="NA-bd_OB_tRNA"/>
</dbReference>
<sequence>MTPYAELQVSTSFTFLEGASHPDELALTAAGLGHAAVAVTDRNSLAGVVQAHAAARKHGLRLIVGCRLDLTDADSLLAYPTDRAAYARLSRLLTLGKRRAPKGACFIGRADVLEHAEGMLFLLVPPDQRDPAFVHALRGWRNDLGDRLHLAASHRYLGDDQRRLSWLGGLAEAERVPLVATNDVLYHTPDRRPLADVMTCIRSGTTIDEAGWRLSANAERHLKAGVEMARLFHRHPEAVARTVEIAAACRFSLEELRYEYPDEVAEDGRSPQETLTDLTWVGAARRYPDGVPETVAQTLHRELALIGQLGYAPYFLTVHDIVRHARSQDILCQGRGSAANSAVCYCLGITEVNPATTTLLFERFISSARNEPPDIDVDFEHERREEVIQYIYRKYGRERAGLTATVIRYRARGAIREVGKAMGLSADLVARLSSSVWGWSRHGVDEERARQYGFDPDDPRLRQTLELAQELISFPRHLSQHVGGFVITRGPLSDLCPIANAAMEGRTTIEWDKDDIDALGILKVDVLALGMLTCLHRGFDLLKRHYERPLTLATVPQGDPATYDMLCRADSLGVFQVESRAQMSMLPRLRPKRFYDLVIQVAIVRPGPIQGDMVHPYLRRRNKEELVTYPSPDLEAVLKRTLGVPLFQEQAMQIAIVGAGFSAEDADRLRRAMATFRKTGEVQLFRDRFIEGMVGKGYDRAFAERCFQQIEGFGEYGFPESHAASFALLAYVSAWMKCHHPDVFAAALLNSQPMGFYAPAQIVRDAREHGVIVLPPDVNASNWDCTLEPLSPSPAPGEGGTRQRREGEGNAENQRANPWMHPHPAAARPPSPGAGEGIRHALRLGLRLVRGMDEEDAQQLVLCRGAGYRDPYDLWRRARMPVAGLERLAKADAFRSVGLDRRAALWAVKALGAQPLPLFAGLADSGRDEPQALLPAMALGEHVVMDYGSLCLSLKAHPMALLRDGFAGVVPTERLGTVRAGTRLTVAGLALVRQRPGSAEGVVFITLEDETGIANLVIMPDVFETFRKTIIGARLIAATGRVERSGKPNPEGGEVIHLRVERLSDLTHRLHDLTDPDALPNRSAAAVFPEGRNFR</sequence>
<dbReference type="SUPFAM" id="SSF89550">
    <property type="entry name" value="PHP domain-like"/>
    <property type="match status" value="1"/>
</dbReference>
<dbReference type="NCBIfam" id="NF004225">
    <property type="entry name" value="PRK05672.1"/>
    <property type="match status" value="1"/>
</dbReference>
<proteinExistence type="inferred from homology"/>
<dbReference type="InterPro" id="IPR040982">
    <property type="entry name" value="DNA_pol3_finger"/>
</dbReference>
<keyword evidence="7 13" id="KW-0548">Nucleotidyltransferase</keyword>